<proteinExistence type="predicted"/>
<protein>
    <submittedName>
        <fullName evidence="1">Uncharacterized protein</fullName>
    </submittedName>
</protein>
<reference evidence="2" key="1">
    <citation type="submission" date="2014-08" db="EMBL/GenBank/DDBJ databases">
        <authorList>
            <person name="Edwards T."/>
        </authorList>
    </citation>
    <scope>NUCLEOTIDE SEQUENCE [LARGE SCALE GENOMIC DNA]</scope>
</reference>
<dbReference type="AlphaFoldDB" id="A0A0K2VYG1"/>
<evidence type="ECO:0000313" key="1">
    <source>
        <dbReference type="EMBL" id="CDX57264.1"/>
    </source>
</evidence>
<organism evidence="1 2">
    <name type="scientific">Mesorhizobium plurifarium</name>
    <dbReference type="NCBI Taxonomy" id="69974"/>
    <lineage>
        <taxon>Bacteria</taxon>
        <taxon>Pseudomonadati</taxon>
        <taxon>Pseudomonadota</taxon>
        <taxon>Alphaproteobacteria</taxon>
        <taxon>Hyphomicrobiales</taxon>
        <taxon>Phyllobacteriaceae</taxon>
        <taxon>Mesorhizobium</taxon>
    </lineage>
</organism>
<sequence length="92" mass="9931">MQRAYLIERRGRAADREHAQDQHKRPYYAVVRAARARIEQATTGVSLATGTQASCHGCLCLDAPGGSCWGALIFALSAKINGAIMARRDDGT</sequence>
<dbReference type="Proteomes" id="UP000182888">
    <property type="component" value="Unassembled WGS sequence"/>
</dbReference>
<dbReference type="EMBL" id="CCND01000014">
    <property type="protein sequence ID" value="CDX57264.1"/>
    <property type="molecule type" value="Genomic_DNA"/>
</dbReference>
<gene>
    <name evidence="1" type="ORF">MPL1032_210026</name>
</gene>
<name>A0A0K2VYG1_MESPL</name>
<accession>A0A0K2VYG1</accession>
<evidence type="ECO:0000313" key="2">
    <source>
        <dbReference type="Proteomes" id="UP000182888"/>
    </source>
</evidence>